<evidence type="ECO:0000313" key="2">
    <source>
        <dbReference type="EMBL" id="AWL13035.1"/>
    </source>
</evidence>
<keyword evidence="1" id="KW-0732">Signal</keyword>
<dbReference type="EMBL" id="CP029347">
    <property type="protein sequence ID" value="AWL13035.1"/>
    <property type="molecule type" value="Genomic_DNA"/>
</dbReference>
<reference evidence="2 3" key="1">
    <citation type="submission" date="2018-05" db="EMBL/GenBank/DDBJ databases">
        <title>Salinimonas sp. HMF8227 Genome sequencing and assembly.</title>
        <authorList>
            <person name="Kang H."/>
            <person name="Kang J."/>
            <person name="Cha I."/>
            <person name="Kim H."/>
            <person name="Joh K."/>
        </authorList>
    </citation>
    <scope>NUCLEOTIDE SEQUENCE [LARGE SCALE GENOMIC DNA]</scope>
    <source>
        <strain evidence="2 3">HMF8227</strain>
    </source>
</reference>
<dbReference type="Pfam" id="PF03480">
    <property type="entry name" value="DctP"/>
    <property type="match status" value="1"/>
</dbReference>
<dbReference type="InterPro" id="IPR004682">
    <property type="entry name" value="TRAP_DctP"/>
</dbReference>
<dbReference type="NCBIfam" id="TIGR00787">
    <property type="entry name" value="dctP"/>
    <property type="match status" value="1"/>
</dbReference>
<gene>
    <name evidence="2" type="ORF">HMF8227_02583</name>
</gene>
<dbReference type="Proteomes" id="UP000245728">
    <property type="component" value="Chromosome"/>
</dbReference>
<dbReference type="PANTHER" id="PTHR33376:SF2">
    <property type="entry name" value="DICARBOXYLATE-BINDING PERIPLASMIC PROTEIN"/>
    <property type="match status" value="1"/>
</dbReference>
<accession>A0A2S2E5U9</accession>
<dbReference type="CDD" id="cd13671">
    <property type="entry name" value="PBP2_TRAP_SBP_like_3"/>
    <property type="match status" value="1"/>
</dbReference>
<dbReference type="InterPro" id="IPR038404">
    <property type="entry name" value="TRAP_DctP_sf"/>
</dbReference>
<dbReference type="AlphaFoldDB" id="A0A2S2E5U9"/>
<evidence type="ECO:0008006" key="4">
    <source>
        <dbReference type="Google" id="ProtNLM"/>
    </source>
</evidence>
<protein>
    <recommendedName>
        <fullName evidence="4">TRAP transporter substrate-binding protein</fullName>
    </recommendedName>
</protein>
<dbReference type="NCBIfam" id="NF037995">
    <property type="entry name" value="TRAP_S1"/>
    <property type="match status" value="1"/>
</dbReference>
<dbReference type="KEGG" id="salh:HMF8227_02583"/>
<keyword evidence="3" id="KW-1185">Reference proteome</keyword>
<sequence length="316" mass="35359">MVVALSACQTEGPHRVLRVGHTLDTNHSVHQALQHMAERLVIYSNGQLQLKLYPNGQLGSERDMVELLQIGSLAMTKVSAASLEGFVSEMRVFGVPYLFRSDEHRWRVLESAIGEEILRATRPARFTGLAYMDAGSRSFYMTESMVSVPEDVQGKKVRVMNSPMAVQLIDTMQGAATPMAWGELYAALQQGVVDGAENNPPSYYSSRHYEIAKHYSLNEHASIPDVIIISNHVLNSLNSKERRWLERAMDDAVRKQRQLWEQAEQQALARLAEAGVTITRPDKAPFYKAVEPLHQRLSDSAVGPLMQRIKSMGVSQ</sequence>
<name>A0A2S2E5U9_9ALTE</name>
<dbReference type="PIRSF" id="PIRSF006470">
    <property type="entry name" value="DctB"/>
    <property type="match status" value="1"/>
</dbReference>
<dbReference type="GO" id="GO:0030246">
    <property type="term" value="F:carbohydrate binding"/>
    <property type="evidence" value="ECO:0007669"/>
    <property type="project" value="TreeGrafter"/>
</dbReference>
<organism evidence="2 3">
    <name type="scientific">Saliniradius amylolyticus</name>
    <dbReference type="NCBI Taxonomy" id="2183582"/>
    <lineage>
        <taxon>Bacteria</taxon>
        <taxon>Pseudomonadati</taxon>
        <taxon>Pseudomonadota</taxon>
        <taxon>Gammaproteobacteria</taxon>
        <taxon>Alteromonadales</taxon>
        <taxon>Alteromonadaceae</taxon>
        <taxon>Saliniradius</taxon>
    </lineage>
</organism>
<evidence type="ECO:0000256" key="1">
    <source>
        <dbReference type="ARBA" id="ARBA00022729"/>
    </source>
</evidence>
<dbReference type="Gene3D" id="3.40.190.170">
    <property type="entry name" value="Bacterial extracellular solute-binding protein, family 7"/>
    <property type="match status" value="1"/>
</dbReference>
<dbReference type="GO" id="GO:0055085">
    <property type="term" value="P:transmembrane transport"/>
    <property type="evidence" value="ECO:0007669"/>
    <property type="project" value="InterPro"/>
</dbReference>
<dbReference type="PANTHER" id="PTHR33376">
    <property type="match status" value="1"/>
</dbReference>
<dbReference type="GO" id="GO:0030288">
    <property type="term" value="C:outer membrane-bounded periplasmic space"/>
    <property type="evidence" value="ECO:0007669"/>
    <property type="project" value="InterPro"/>
</dbReference>
<evidence type="ECO:0000313" key="3">
    <source>
        <dbReference type="Proteomes" id="UP000245728"/>
    </source>
</evidence>
<proteinExistence type="predicted"/>
<dbReference type="InterPro" id="IPR018389">
    <property type="entry name" value="DctP_fam"/>
</dbReference>